<dbReference type="PROSITE" id="PS50110">
    <property type="entry name" value="RESPONSE_REGULATORY"/>
    <property type="match status" value="1"/>
</dbReference>
<dbReference type="Gene3D" id="3.40.190.10">
    <property type="entry name" value="Periplasmic binding protein-like II"/>
    <property type="match status" value="2"/>
</dbReference>
<keyword evidence="16" id="KW-0732">Signal</keyword>
<dbReference type="SUPFAM" id="SSF52172">
    <property type="entry name" value="CheY-like"/>
    <property type="match status" value="1"/>
</dbReference>
<dbReference type="Gene3D" id="1.10.287.130">
    <property type="match status" value="1"/>
</dbReference>
<keyword evidence="4" id="KW-1003">Cell membrane</keyword>
<dbReference type="CDD" id="cd16922">
    <property type="entry name" value="HATPase_EvgS-ArcB-TorS-like"/>
    <property type="match status" value="1"/>
</dbReference>
<keyword evidence="12" id="KW-0902">Two-component regulatory system</keyword>
<feature type="chain" id="PRO_5042595086" description="histidine kinase" evidence="16">
    <location>
        <begin position="24"/>
        <end position="788"/>
    </location>
</feature>
<reference evidence="20" key="1">
    <citation type="submission" date="2023-09" db="EMBL/GenBank/DDBJ databases">
        <title>First report of Pseudomonas coleopterorum DJ13 causing leaf spot on Rhododendron pulchrum Sweet in China.</title>
        <authorList>
            <person name="Zhang Y."/>
        </authorList>
    </citation>
    <scope>NUCLEOTIDE SEQUENCE</scope>
    <source>
        <strain evidence="20">DJ13</strain>
    </source>
</reference>
<evidence type="ECO:0000256" key="5">
    <source>
        <dbReference type="ARBA" id="ARBA00022519"/>
    </source>
</evidence>
<evidence type="ECO:0000256" key="1">
    <source>
        <dbReference type="ARBA" id="ARBA00000085"/>
    </source>
</evidence>
<feature type="modified residue" description="Phosphohistidine" evidence="14">
    <location>
        <position position="733"/>
    </location>
</feature>
<feature type="signal peptide" evidence="16">
    <location>
        <begin position="1"/>
        <end position="23"/>
    </location>
</feature>
<evidence type="ECO:0000256" key="15">
    <source>
        <dbReference type="PROSITE-ProRule" id="PRU00169"/>
    </source>
</evidence>
<dbReference type="InterPro" id="IPR036890">
    <property type="entry name" value="HATPase_C_sf"/>
</dbReference>
<dbReference type="InterPro" id="IPR036097">
    <property type="entry name" value="HisK_dim/P_sf"/>
</dbReference>
<dbReference type="InterPro" id="IPR001789">
    <property type="entry name" value="Sig_transdc_resp-reg_receiver"/>
</dbReference>
<evidence type="ECO:0000256" key="6">
    <source>
        <dbReference type="ARBA" id="ARBA00022553"/>
    </source>
</evidence>
<dbReference type="CDD" id="cd01007">
    <property type="entry name" value="PBP2_BvgS_HisK_like"/>
    <property type="match status" value="1"/>
</dbReference>
<sequence>MKAWVISLIALGCSAALDVQALALTEPERAWIRDNPVVEYAVDPYWPIEYVENGQHRGLTRDYIDHIQRTTGLRLVRVPSANWQATQQALATGRLMLASVVSERLLSAQPRSQMLLTQPYFFGATVAITRASTPMLFTASRLAGQTVAVKGGGGYENYLRQHHPDVHLLLIADAEQALAAVAEQRADVAIGLDAVLQPMLRRKYAGRLHLAGVVTDMPVVLAMGVSPSEPLLLSIVDKALQSLTSKATDDIYERWLVQTDFGAPTWQTLAQYYWPEIVAGVLLLLLLGALARRARLAQRRAQRSERRMARFLAMISHEIRTPMNAVLSAIELLSRSRLGAREQQWVGLANDSAVNLLELLDDVLEITRLDAGAVRLDPQPTDLVELGRSVAELYRLQAHRKGLTLEYRARGLDHGSVRIDRLRLRQILSNLLSNAVKFTHQGRVGLALDCRTLDNGPAAQLTIEVSDSGVGIAPERQNEMFDAFTQAHDSTAERYGGSGLGLAICKELVQLMGGSIVLHSIVGRGTEITCRLPVVLEALAPVVSPAAAMALQDEPLALRQTVLVVEDHVLNQHVIAQQLETLGYPSTMAGTGAQALAAITEQDDLGLVLLDCQLPDIDGYTLARRIRQLSGASAHLPIVAISGASDPEHLQRCYANGMNDVLLKPLQLAALAQVCNQFLTLHAQQAALTASTLDAATQQALDQLLVASCRDDLRDLTQALENQQLPAAFALAHRMQGAARMTGALNLADALHRLQQRLGSGPLPPAGWQSWLEEVYQALDDHERSALR</sequence>
<gene>
    <name evidence="20" type="ORF">RI108_12230</name>
</gene>
<comment type="catalytic activity">
    <reaction evidence="1">
        <text>ATP + protein L-histidine = ADP + protein N-phospho-L-histidine.</text>
        <dbReference type="EC" id="2.7.13.3"/>
    </reaction>
</comment>
<dbReference type="InterPro" id="IPR008207">
    <property type="entry name" value="Sig_transdc_His_kin_Hpt_dom"/>
</dbReference>
<keyword evidence="8" id="KW-0812">Transmembrane</keyword>
<keyword evidence="13" id="KW-0472">Membrane</keyword>
<proteinExistence type="predicted"/>
<feature type="modified residue" description="4-aspartylphosphate" evidence="15">
    <location>
        <position position="611"/>
    </location>
</feature>
<keyword evidence="9" id="KW-0418">Kinase</keyword>
<dbReference type="Pfam" id="PF00072">
    <property type="entry name" value="Response_reg"/>
    <property type="match status" value="1"/>
</dbReference>
<dbReference type="CDD" id="cd00082">
    <property type="entry name" value="HisKA"/>
    <property type="match status" value="1"/>
</dbReference>
<dbReference type="PROSITE" id="PS50109">
    <property type="entry name" value="HIS_KIN"/>
    <property type="match status" value="1"/>
</dbReference>
<dbReference type="Pfam" id="PF01627">
    <property type="entry name" value="Hpt"/>
    <property type="match status" value="1"/>
</dbReference>
<dbReference type="GO" id="GO:0009927">
    <property type="term" value="F:histidine phosphotransfer kinase activity"/>
    <property type="evidence" value="ECO:0007669"/>
    <property type="project" value="TreeGrafter"/>
</dbReference>
<dbReference type="Proteomes" id="UP001258207">
    <property type="component" value="Chromosome"/>
</dbReference>
<evidence type="ECO:0000256" key="9">
    <source>
        <dbReference type="ARBA" id="ARBA00022777"/>
    </source>
</evidence>
<evidence type="ECO:0000313" key="20">
    <source>
        <dbReference type="EMBL" id="WNC08087.1"/>
    </source>
</evidence>
<dbReference type="PANTHER" id="PTHR43047">
    <property type="entry name" value="TWO-COMPONENT HISTIDINE PROTEIN KINASE"/>
    <property type="match status" value="1"/>
</dbReference>
<evidence type="ECO:0000256" key="12">
    <source>
        <dbReference type="ARBA" id="ARBA00023012"/>
    </source>
</evidence>
<evidence type="ECO:0000256" key="13">
    <source>
        <dbReference type="ARBA" id="ARBA00023136"/>
    </source>
</evidence>
<dbReference type="Gene3D" id="1.20.120.160">
    <property type="entry name" value="HPT domain"/>
    <property type="match status" value="1"/>
</dbReference>
<dbReference type="InterPro" id="IPR011006">
    <property type="entry name" value="CheY-like_superfamily"/>
</dbReference>
<dbReference type="FunFam" id="3.30.565.10:FF:000010">
    <property type="entry name" value="Sensor histidine kinase RcsC"/>
    <property type="match status" value="1"/>
</dbReference>
<dbReference type="SMART" id="SM00062">
    <property type="entry name" value="PBPb"/>
    <property type="match status" value="1"/>
</dbReference>
<dbReference type="EMBL" id="CP134081">
    <property type="protein sequence ID" value="WNC08087.1"/>
    <property type="molecule type" value="Genomic_DNA"/>
</dbReference>
<feature type="domain" description="Histidine kinase" evidence="17">
    <location>
        <begin position="314"/>
        <end position="536"/>
    </location>
</feature>
<dbReference type="SUPFAM" id="SSF47226">
    <property type="entry name" value="Histidine-containing phosphotransfer domain, HPT domain"/>
    <property type="match status" value="1"/>
</dbReference>
<dbReference type="Gene3D" id="3.30.565.10">
    <property type="entry name" value="Histidine kinase-like ATPase, C-terminal domain"/>
    <property type="match status" value="1"/>
</dbReference>
<dbReference type="InterPro" id="IPR003661">
    <property type="entry name" value="HisK_dim/P_dom"/>
</dbReference>
<dbReference type="RefSeq" id="WP_310791088.1">
    <property type="nucleotide sequence ID" value="NZ_CP134081.1"/>
</dbReference>
<dbReference type="InterPro" id="IPR004358">
    <property type="entry name" value="Sig_transdc_His_kin-like_C"/>
</dbReference>
<keyword evidence="10 20" id="KW-0547">Nucleotide-binding</keyword>
<dbReference type="InterPro" id="IPR036641">
    <property type="entry name" value="HPT_dom_sf"/>
</dbReference>
<dbReference type="SUPFAM" id="SSF53850">
    <property type="entry name" value="Periplasmic binding protein-like II"/>
    <property type="match status" value="1"/>
</dbReference>
<evidence type="ECO:0000256" key="11">
    <source>
        <dbReference type="ARBA" id="ARBA00022989"/>
    </source>
</evidence>
<dbReference type="GO" id="GO:0005886">
    <property type="term" value="C:plasma membrane"/>
    <property type="evidence" value="ECO:0007669"/>
    <property type="project" value="UniProtKB-SubCell"/>
</dbReference>
<keyword evidence="6 15" id="KW-0597">Phosphoprotein</keyword>
<dbReference type="CDD" id="cd17546">
    <property type="entry name" value="REC_hyHK_CKI1_RcsC-like"/>
    <property type="match status" value="1"/>
</dbReference>
<dbReference type="SUPFAM" id="SSF55874">
    <property type="entry name" value="ATPase domain of HSP90 chaperone/DNA topoisomerase II/histidine kinase"/>
    <property type="match status" value="1"/>
</dbReference>
<evidence type="ECO:0000259" key="17">
    <source>
        <dbReference type="PROSITE" id="PS50109"/>
    </source>
</evidence>
<dbReference type="SMART" id="SM00388">
    <property type="entry name" value="HisKA"/>
    <property type="match status" value="1"/>
</dbReference>
<evidence type="ECO:0000256" key="7">
    <source>
        <dbReference type="ARBA" id="ARBA00022679"/>
    </source>
</evidence>
<dbReference type="Gene3D" id="3.40.50.2300">
    <property type="match status" value="1"/>
</dbReference>
<evidence type="ECO:0000259" key="18">
    <source>
        <dbReference type="PROSITE" id="PS50110"/>
    </source>
</evidence>
<evidence type="ECO:0000259" key="19">
    <source>
        <dbReference type="PROSITE" id="PS50894"/>
    </source>
</evidence>
<dbReference type="GO" id="GO:0000155">
    <property type="term" value="F:phosphorelay sensor kinase activity"/>
    <property type="evidence" value="ECO:0007669"/>
    <property type="project" value="InterPro"/>
</dbReference>
<dbReference type="Pfam" id="PF02518">
    <property type="entry name" value="HATPase_c"/>
    <property type="match status" value="1"/>
</dbReference>
<dbReference type="InterPro" id="IPR003594">
    <property type="entry name" value="HATPase_dom"/>
</dbReference>
<dbReference type="SMART" id="SM00387">
    <property type="entry name" value="HATPase_c"/>
    <property type="match status" value="1"/>
</dbReference>
<dbReference type="AlphaFoldDB" id="A0AAJ6LW68"/>
<dbReference type="InterPro" id="IPR005467">
    <property type="entry name" value="His_kinase_dom"/>
</dbReference>
<dbReference type="SMART" id="SM00073">
    <property type="entry name" value="HPT"/>
    <property type="match status" value="1"/>
</dbReference>
<evidence type="ECO:0000256" key="16">
    <source>
        <dbReference type="SAM" id="SignalP"/>
    </source>
</evidence>
<keyword evidence="10 20" id="KW-0067">ATP-binding</keyword>
<evidence type="ECO:0000256" key="10">
    <source>
        <dbReference type="ARBA" id="ARBA00022840"/>
    </source>
</evidence>
<keyword evidence="5" id="KW-0997">Cell inner membrane</keyword>
<evidence type="ECO:0000256" key="8">
    <source>
        <dbReference type="ARBA" id="ARBA00022692"/>
    </source>
</evidence>
<keyword evidence="7" id="KW-0808">Transferase</keyword>
<dbReference type="Pfam" id="PF00497">
    <property type="entry name" value="SBP_bac_3"/>
    <property type="match status" value="1"/>
</dbReference>
<evidence type="ECO:0000256" key="2">
    <source>
        <dbReference type="ARBA" id="ARBA00004429"/>
    </source>
</evidence>
<dbReference type="SUPFAM" id="SSF47384">
    <property type="entry name" value="Homodimeric domain of signal transducing histidine kinase"/>
    <property type="match status" value="1"/>
</dbReference>
<dbReference type="PANTHER" id="PTHR43047:SF72">
    <property type="entry name" value="OSMOSENSING HISTIDINE PROTEIN KINASE SLN1"/>
    <property type="match status" value="1"/>
</dbReference>
<evidence type="ECO:0000313" key="21">
    <source>
        <dbReference type="Proteomes" id="UP001258207"/>
    </source>
</evidence>
<evidence type="ECO:0000256" key="4">
    <source>
        <dbReference type="ARBA" id="ARBA00022475"/>
    </source>
</evidence>
<dbReference type="PROSITE" id="PS50894">
    <property type="entry name" value="HPT"/>
    <property type="match status" value="1"/>
</dbReference>
<evidence type="ECO:0000256" key="3">
    <source>
        <dbReference type="ARBA" id="ARBA00012438"/>
    </source>
</evidence>
<dbReference type="CDD" id="cd00088">
    <property type="entry name" value="HPT"/>
    <property type="match status" value="1"/>
</dbReference>
<dbReference type="GO" id="GO:0005524">
    <property type="term" value="F:ATP binding"/>
    <property type="evidence" value="ECO:0007669"/>
    <property type="project" value="UniProtKB-KW"/>
</dbReference>
<protein>
    <recommendedName>
        <fullName evidence="3">histidine kinase</fullName>
        <ecNumber evidence="3">2.7.13.3</ecNumber>
    </recommendedName>
</protein>
<keyword evidence="11" id="KW-1133">Transmembrane helix</keyword>
<evidence type="ECO:0000256" key="14">
    <source>
        <dbReference type="PROSITE-ProRule" id="PRU00110"/>
    </source>
</evidence>
<accession>A0AAJ6LW68</accession>
<comment type="subcellular location">
    <subcellularLocation>
        <location evidence="2">Cell inner membrane</location>
        <topology evidence="2">Multi-pass membrane protein</topology>
    </subcellularLocation>
</comment>
<feature type="domain" description="HPt" evidence="19">
    <location>
        <begin position="694"/>
        <end position="788"/>
    </location>
</feature>
<organism evidence="20 21">
    <name type="scientific">Pseudomonas coleopterorum</name>
    <dbReference type="NCBI Taxonomy" id="1605838"/>
    <lineage>
        <taxon>Bacteria</taxon>
        <taxon>Pseudomonadati</taxon>
        <taxon>Pseudomonadota</taxon>
        <taxon>Gammaproteobacteria</taxon>
        <taxon>Pseudomonadales</taxon>
        <taxon>Pseudomonadaceae</taxon>
        <taxon>Pseudomonas</taxon>
    </lineage>
</organism>
<dbReference type="PRINTS" id="PR00344">
    <property type="entry name" value="BCTRLSENSOR"/>
</dbReference>
<dbReference type="Pfam" id="PF00512">
    <property type="entry name" value="HisKA"/>
    <property type="match status" value="1"/>
</dbReference>
<dbReference type="InterPro" id="IPR001638">
    <property type="entry name" value="Solute-binding_3/MltF_N"/>
</dbReference>
<feature type="domain" description="Response regulatory" evidence="18">
    <location>
        <begin position="561"/>
        <end position="679"/>
    </location>
</feature>
<name>A0AAJ6LW68_9PSED</name>
<dbReference type="EC" id="2.7.13.3" evidence="3"/>
<dbReference type="SMART" id="SM00448">
    <property type="entry name" value="REC"/>
    <property type="match status" value="1"/>
</dbReference>